<dbReference type="PATRIC" id="fig|84022.5.peg.1316"/>
<dbReference type="KEGG" id="cace:CACET_c32010"/>
<dbReference type="Proteomes" id="UP000035704">
    <property type="component" value="Chromosome"/>
</dbReference>
<organism evidence="1 2">
    <name type="scientific">Clostridium aceticum</name>
    <dbReference type="NCBI Taxonomy" id="84022"/>
    <lineage>
        <taxon>Bacteria</taxon>
        <taxon>Bacillati</taxon>
        <taxon>Bacillota</taxon>
        <taxon>Clostridia</taxon>
        <taxon>Eubacteriales</taxon>
        <taxon>Clostridiaceae</taxon>
        <taxon>Clostridium</taxon>
    </lineage>
</organism>
<gene>
    <name evidence="1" type="ORF">CACET_c32010</name>
</gene>
<reference evidence="1 2" key="1">
    <citation type="submission" date="2014-10" db="EMBL/GenBank/DDBJ databases">
        <title>Genome sequence of Clostridium aceticum DSM 1496.</title>
        <authorList>
            <person name="Poehlein A."/>
            <person name="Schiel-Bengelsdorf B."/>
            <person name="Gottschalk G."/>
            <person name="Duerre P."/>
            <person name="Daniel R."/>
        </authorList>
    </citation>
    <scope>NUCLEOTIDE SEQUENCE [LARGE SCALE GENOMIC DNA]</scope>
    <source>
        <strain evidence="1 2">DSM 1496</strain>
    </source>
</reference>
<accession>A0A0D8IA05</accession>
<keyword evidence="2" id="KW-1185">Reference proteome</keyword>
<sequence length="109" mass="12698">MLDSDLLENYAALLIALRFGIDNPEAAFKILDKALDDPFYRRTKQRSVLQDKEKFCIVRKDITDEDIKKMIKLRGLKVTYKDIGAMYGLSDQATYARIKNYKLRMKEAT</sequence>
<proteinExistence type="predicted"/>
<protein>
    <submittedName>
        <fullName evidence="1">Uncharacterized protein</fullName>
    </submittedName>
</protein>
<dbReference type="AlphaFoldDB" id="A0A0D8IA05"/>
<dbReference type="OrthoDB" id="2087369at2"/>
<dbReference type="STRING" id="84022.CACET_c32010"/>
<evidence type="ECO:0000313" key="2">
    <source>
        <dbReference type="Proteomes" id="UP000035704"/>
    </source>
</evidence>
<name>A0A0D8IA05_9CLOT</name>
<dbReference type="EMBL" id="CP009687">
    <property type="protein sequence ID" value="AKL96645.1"/>
    <property type="molecule type" value="Genomic_DNA"/>
</dbReference>
<dbReference type="RefSeq" id="WP_044825830.1">
    <property type="nucleotide sequence ID" value="NZ_CP009687.1"/>
</dbReference>
<evidence type="ECO:0000313" key="1">
    <source>
        <dbReference type="EMBL" id="AKL96645.1"/>
    </source>
</evidence>